<keyword evidence="2" id="KW-1185">Reference proteome</keyword>
<dbReference type="Proteomes" id="UP000018144">
    <property type="component" value="Unassembled WGS sequence"/>
</dbReference>
<name>U4LSU3_PYROM</name>
<protein>
    <submittedName>
        <fullName evidence="1">Uncharacterized protein</fullName>
    </submittedName>
</protein>
<organism evidence="1 2">
    <name type="scientific">Pyronema omphalodes (strain CBS 100304)</name>
    <name type="common">Pyronema confluens</name>
    <dbReference type="NCBI Taxonomy" id="1076935"/>
    <lineage>
        <taxon>Eukaryota</taxon>
        <taxon>Fungi</taxon>
        <taxon>Dikarya</taxon>
        <taxon>Ascomycota</taxon>
        <taxon>Pezizomycotina</taxon>
        <taxon>Pezizomycetes</taxon>
        <taxon>Pezizales</taxon>
        <taxon>Pyronemataceae</taxon>
        <taxon>Pyronema</taxon>
    </lineage>
</organism>
<evidence type="ECO:0000313" key="2">
    <source>
        <dbReference type="Proteomes" id="UP000018144"/>
    </source>
</evidence>
<dbReference type="EMBL" id="HF936612">
    <property type="protein sequence ID" value="CCX34719.1"/>
    <property type="molecule type" value="Genomic_DNA"/>
</dbReference>
<sequence length="14" mass="1694">MIPRYDSRLDLLDS</sequence>
<proteinExistence type="predicted"/>
<reference evidence="1 2" key="1">
    <citation type="journal article" date="2013" name="PLoS Genet.">
        <title>The genome and development-dependent transcriptomes of Pyronema confluens: a window into fungal evolution.</title>
        <authorList>
            <person name="Traeger S."/>
            <person name="Altegoer F."/>
            <person name="Freitag M."/>
            <person name="Gabaldon T."/>
            <person name="Kempken F."/>
            <person name="Kumar A."/>
            <person name="Marcet-Houben M."/>
            <person name="Poggeler S."/>
            <person name="Stajich J.E."/>
            <person name="Nowrousian M."/>
        </authorList>
    </citation>
    <scope>NUCLEOTIDE SEQUENCE [LARGE SCALE GENOMIC DNA]</scope>
    <source>
        <strain evidence="2">CBS 100304</strain>
        <tissue evidence="1">Vegetative mycelium</tissue>
    </source>
</reference>
<evidence type="ECO:0000313" key="1">
    <source>
        <dbReference type="EMBL" id="CCX34719.1"/>
    </source>
</evidence>
<accession>U4LSU3</accession>
<gene>
    <name evidence="1" type="ORF">PCON_04226</name>
</gene>